<sequence length="118" mass="11923">MGCALLSTALMTTFGLLIDLVLGDSTTAYAVLYLPVCVLTASWTRKGDLLSAPVVLPIAFAIGILSVADGGGGAGGTLMGLVTALATQAGWLYGGTLAALLVAAARRWWPASLSRGRA</sequence>
<accession>A0A7H0ISI3</accession>
<gene>
    <name evidence="3" type="ORF">IAG44_14005</name>
</gene>
<protein>
    <recommendedName>
        <fullName evidence="2">DUF6542 domain-containing protein</fullName>
    </recommendedName>
</protein>
<keyword evidence="1" id="KW-1133">Transmembrane helix</keyword>
<evidence type="ECO:0000313" key="3">
    <source>
        <dbReference type="EMBL" id="QNP75749.1"/>
    </source>
</evidence>
<reference evidence="3 4" key="1">
    <citation type="submission" date="2020-08" db="EMBL/GenBank/DDBJ databases">
        <title>A novel species.</title>
        <authorList>
            <person name="Gao J."/>
        </authorList>
    </citation>
    <scope>NUCLEOTIDE SEQUENCE [LARGE SCALE GENOMIC DNA]</scope>
    <source>
        <strain evidence="3 4">CRXT-G-22</strain>
    </source>
</reference>
<dbReference type="InterPro" id="IPR046672">
    <property type="entry name" value="DUF6542"/>
</dbReference>
<dbReference type="Pfam" id="PF20177">
    <property type="entry name" value="DUF6542"/>
    <property type="match status" value="1"/>
</dbReference>
<evidence type="ECO:0000256" key="1">
    <source>
        <dbReference type="SAM" id="Phobius"/>
    </source>
</evidence>
<evidence type="ECO:0000313" key="4">
    <source>
        <dbReference type="Proteomes" id="UP000516052"/>
    </source>
</evidence>
<feature type="domain" description="DUF6542" evidence="2">
    <location>
        <begin position="4"/>
        <end position="108"/>
    </location>
</feature>
<keyword evidence="1" id="KW-0812">Transmembrane</keyword>
<evidence type="ECO:0000259" key="2">
    <source>
        <dbReference type="Pfam" id="PF20177"/>
    </source>
</evidence>
<keyword evidence="1" id="KW-0472">Membrane</keyword>
<dbReference type="KEGG" id="sroi:IAG44_14005"/>
<dbReference type="Proteomes" id="UP000516052">
    <property type="component" value="Chromosome"/>
</dbReference>
<dbReference type="EMBL" id="CP060828">
    <property type="protein sequence ID" value="QNP75749.1"/>
    <property type="molecule type" value="Genomic_DNA"/>
</dbReference>
<feature type="transmembrane region" description="Helical" evidence="1">
    <location>
        <begin position="25"/>
        <end position="43"/>
    </location>
</feature>
<name>A0A7H0ISI3_9ACTN</name>
<organism evidence="3 4">
    <name type="scientific">Streptomyces roseirectus</name>
    <dbReference type="NCBI Taxonomy" id="2768066"/>
    <lineage>
        <taxon>Bacteria</taxon>
        <taxon>Bacillati</taxon>
        <taxon>Actinomycetota</taxon>
        <taxon>Actinomycetes</taxon>
        <taxon>Kitasatosporales</taxon>
        <taxon>Streptomycetaceae</taxon>
        <taxon>Streptomyces</taxon>
    </lineage>
</organism>
<feature type="transmembrane region" description="Helical" evidence="1">
    <location>
        <begin position="88"/>
        <end position="109"/>
    </location>
</feature>
<keyword evidence="4" id="KW-1185">Reference proteome</keyword>
<proteinExistence type="predicted"/>
<feature type="transmembrane region" description="Helical" evidence="1">
    <location>
        <begin position="50"/>
        <end position="68"/>
    </location>
</feature>
<dbReference type="AlphaFoldDB" id="A0A7H0ISI3"/>